<keyword evidence="1" id="KW-1133">Transmembrane helix</keyword>
<keyword evidence="1" id="KW-0472">Membrane</keyword>
<organism evidence="2 3">
    <name type="scientific">Roseobacter fucihabitans</name>
    <dbReference type="NCBI Taxonomy" id="1537242"/>
    <lineage>
        <taxon>Bacteria</taxon>
        <taxon>Pseudomonadati</taxon>
        <taxon>Pseudomonadota</taxon>
        <taxon>Alphaproteobacteria</taxon>
        <taxon>Rhodobacterales</taxon>
        <taxon>Roseobacteraceae</taxon>
        <taxon>Roseobacter</taxon>
    </lineage>
</organism>
<dbReference type="Proteomes" id="UP001318682">
    <property type="component" value="Chromosome"/>
</dbReference>
<name>A0ABZ2C090_9RHOB</name>
<evidence type="ECO:0000313" key="3">
    <source>
        <dbReference type="Proteomes" id="UP001318682"/>
    </source>
</evidence>
<dbReference type="EMBL" id="CP143423">
    <property type="protein sequence ID" value="WVX51008.1"/>
    <property type="molecule type" value="Genomic_DNA"/>
</dbReference>
<reference evidence="3" key="1">
    <citation type="submission" date="2024-01" db="EMBL/GenBank/DDBJ databases">
        <title>Roseobacter fucihabitans sp. nov., isolated from the brown alga Fucus spiralis.</title>
        <authorList>
            <person name="Hahnke S."/>
            <person name="Berger M."/>
            <person name="Schlingloff A."/>
            <person name="Athale I."/>
            <person name="Neumann-Schaal M."/>
            <person name="Adenaya A."/>
            <person name="Poehlein A."/>
            <person name="Daniel R."/>
            <person name="Pertersen J."/>
            <person name="Brinkhoff T."/>
        </authorList>
    </citation>
    <scope>NUCLEOTIDE SEQUENCE [LARGE SCALE GENOMIC DNA]</scope>
    <source>
        <strain evidence="3">B14</strain>
    </source>
</reference>
<accession>A0ABZ2C090</accession>
<keyword evidence="3" id="KW-1185">Reference proteome</keyword>
<evidence type="ECO:0000313" key="2">
    <source>
        <dbReference type="EMBL" id="WVX51008.1"/>
    </source>
</evidence>
<evidence type="ECO:0000256" key="1">
    <source>
        <dbReference type="SAM" id="Phobius"/>
    </source>
</evidence>
<keyword evidence="1" id="KW-0812">Transmembrane</keyword>
<gene>
    <name evidence="2" type="ORF">ROLI_041090</name>
</gene>
<protein>
    <submittedName>
        <fullName evidence="2">Uncharacterized protein</fullName>
    </submittedName>
</protein>
<proteinExistence type="predicted"/>
<sequence length="40" mass="4051">MGNPRAPKHATATSLARIIGGGFLVCLALLVSTIGIYAVP</sequence>
<dbReference type="RefSeq" id="WP_262386450.1">
    <property type="nucleotide sequence ID" value="NZ_CP143423.1"/>
</dbReference>
<feature type="transmembrane region" description="Helical" evidence="1">
    <location>
        <begin position="15"/>
        <end position="39"/>
    </location>
</feature>